<evidence type="ECO:0000256" key="1">
    <source>
        <dbReference type="SAM" id="SignalP"/>
    </source>
</evidence>
<dbReference type="Gene3D" id="2.115.10.20">
    <property type="entry name" value="Glycosyl hydrolase domain, family 43"/>
    <property type="match status" value="1"/>
</dbReference>
<name>A0ABU4RZ05_9GAMM</name>
<reference evidence="2 3" key="1">
    <citation type="submission" date="2023-11" db="EMBL/GenBank/DDBJ databases">
        <title>Gilvimarinus fulvus sp. nov., isolated from the surface of Kelp.</title>
        <authorList>
            <person name="Sun Y.Y."/>
            <person name="Gong Y."/>
            <person name="Du Z.J."/>
        </authorList>
    </citation>
    <scope>NUCLEOTIDE SEQUENCE [LARGE SCALE GENOMIC DNA]</scope>
    <source>
        <strain evidence="2 3">SDUM040013</strain>
    </source>
</reference>
<comment type="caution">
    <text evidence="2">The sequence shown here is derived from an EMBL/GenBank/DDBJ whole genome shotgun (WGS) entry which is preliminary data.</text>
</comment>
<proteinExistence type="predicted"/>
<dbReference type="Proteomes" id="UP001273505">
    <property type="component" value="Unassembled WGS sequence"/>
</dbReference>
<organism evidence="2 3">
    <name type="scientific">Gilvimarinus gilvus</name>
    <dbReference type="NCBI Taxonomy" id="3058038"/>
    <lineage>
        <taxon>Bacteria</taxon>
        <taxon>Pseudomonadati</taxon>
        <taxon>Pseudomonadota</taxon>
        <taxon>Gammaproteobacteria</taxon>
        <taxon>Cellvibrionales</taxon>
        <taxon>Cellvibrionaceae</taxon>
        <taxon>Gilvimarinus</taxon>
    </lineage>
</organism>
<keyword evidence="2" id="KW-0378">Hydrolase</keyword>
<sequence length="370" mass="40390">MKLVKFVGGVLAFSGMVACSAAPVGDSAGPGAVDACLGRDSLRMVDYFLPMPVGQMSDAVWGAEGVIPRDVANGLESVGVQPDWNYWDGKIIKGPVGRYHLFASRWSGELTHYDWSKSVAVRAVSDSPVGPYRNPELFFSDQDGLGHNITGGVMPDGRYYVVASDAGRAGDVFISDTIDGEFALQGQVTMQANGQNLDRARANVSIIVRPDGKFMLVSRPGIVMISDDIMGPYVAQGPSVWPNIEGYDNLKAEDPIVWYSGGLYHITLNWWDIKKARHLVSRDGINNWVDTGIAYDPRLGFEYEDGSRNEWSLLERPGVLVENGHVTHFTFSALDVNKWDDKGGDNHGSKVLVVPFDGECFDRALDTALP</sequence>
<protein>
    <submittedName>
        <fullName evidence="2">Glycoside hydrolase family protein</fullName>
    </submittedName>
</protein>
<dbReference type="PROSITE" id="PS51257">
    <property type="entry name" value="PROKAR_LIPOPROTEIN"/>
    <property type="match status" value="1"/>
</dbReference>
<accession>A0ABU4RZ05</accession>
<keyword evidence="3" id="KW-1185">Reference proteome</keyword>
<evidence type="ECO:0000313" key="2">
    <source>
        <dbReference type="EMBL" id="MDX6850025.1"/>
    </source>
</evidence>
<evidence type="ECO:0000313" key="3">
    <source>
        <dbReference type="Proteomes" id="UP001273505"/>
    </source>
</evidence>
<gene>
    <name evidence="2" type="ORF">SCD92_11690</name>
</gene>
<keyword evidence="1" id="KW-0732">Signal</keyword>
<dbReference type="InterPro" id="IPR023296">
    <property type="entry name" value="Glyco_hydro_beta-prop_sf"/>
</dbReference>
<feature type="chain" id="PRO_5046158282" evidence="1">
    <location>
        <begin position="22"/>
        <end position="370"/>
    </location>
</feature>
<dbReference type="GO" id="GO:0016787">
    <property type="term" value="F:hydrolase activity"/>
    <property type="evidence" value="ECO:0007669"/>
    <property type="project" value="UniProtKB-KW"/>
</dbReference>
<dbReference type="SUPFAM" id="SSF75005">
    <property type="entry name" value="Arabinanase/levansucrase/invertase"/>
    <property type="match status" value="2"/>
</dbReference>
<dbReference type="CDD" id="cd08994">
    <property type="entry name" value="GH43_62_32_68_117_130-like"/>
    <property type="match status" value="1"/>
</dbReference>
<dbReference type="EMBL" id="JAXAFO010000018">
    <property type="protein sequence ID" value="MDX6850025.1"/>
    <property type="molecule type" value="Genomic_DNA"/>
</dbReference>
<dbReference type="RefSeq" id="WP_302722510.1">
    <property type="nucleotide sequence ID" value="NZ_JAULRU010000569.1"/>
</dbReference>
<feature type="signal peptide" evidence="1">
    <location>
        <begin position="1"/>
        <end position="21"/>
    </location>
</feature>